<name>A0A135I532_9GAMM</name>
<sequence>MLMANRLGRRVLSLTLVDMTMDTSNYSADYLKSQLGGILDQTEFNQQEVTLLTSKFKYLSERSFRWLGEKHTWNLNPHIGLRWLRDVGNRNMWRRWNAIKVPKLVLHSANSGYIKRSALLRYRLSAHVVTLKGGHALHQISPAKVAKLYKHFISTSQKQFHQGKPSWKVQRM</sequence>
<dbReference type="InterPro" id="IPR029058">
    <property type="entry name" value="AB_hydrolase_fold"/>
</dbReference>
<proteinExistence type="predicted"/>
<dbReference type="Gene3D" id="3.40.50.1820">
    <property type="entry name" value="alpha/beta hydrolase"/>
    <property type="match status" value="1"/>
</dbReference>
<keyword evidence="2" id="KW-1185">Reference proteome</keyword>
<dbReference type="STRING" id="294935.ATN88_07580"/>
<evidence type="ECO:0000313" key="2">
    <source>
        <dbReference type="Proteomes" id="UP000070529"/>
    </source>
</evidence>
<organism evidence="1 2">
    <name type="scientific">Enterovibrio coralii</name>
    <dbReference type="NCBI Taxonomy" id="294935"/>
    <lineage>
        <taxon>Bacteria</taxon>
        <taxon>Pseudomonadati</taxon>
        <taxon>Pseudomonadota</taxon>
        <taxon>Gammaproteobacteria</taxon>
        <taxon>Vibrionales</taxon>
        <taxon>Vibrionaceae</taxon>
        <taxon>Enterovibrio</taxon>
    </lineage>
</organism>
<comment type="caution">
    <text evidence="1">The sequence shown here is derived from an EMBL/GenBank/DDBJ whole genome shotgun (WGS) entry which is preliminary data.</text>
</comment>
<gene>
    <name evidence="1" type="ORF">ATN88_07580</name>
</gene>
<evidence type="ECO:0000313" key="1">
    <source>
        <dbReference type="EMBL" id="KXF80538.1"/>
    </source>
</evidence>
<reference evidence="1 2" key="1">
    <citation type="submission" date="2015-11" db="EMBL/GenBank/DDBJ databases">
        <title>Genomic Taxonomy of the Vibrionaceae.</title>
        <authorList>
            <person name="Gomez-Gil B."/>
            <person name="Enciso-Ibarra J."/>
        </authorList>
    </citation>
    <scope>NUCLEOTIDE SEQUENCE [LARGE SCALE GENOMIC DNA]</scope>
    <source>
        <strain evidence="1 2">CAIM 912</strain>
    </source>
</reference>
<dbReference type="EMBL" id="LNTY01000050">
    <property type="protein sequence ID" value="KXF80538.1"/>
    <property type="molecule type" value="Genomic_DNA"/>
</dbReference>
<dbReference type="SUPFAM" id="SSF53474">
    <property type="entry name" value="alpha/beta-Hydrolases"/>
    <property type="match status" value="1"/>
</dbReference>
<accession>A0A135I532</accession>
<protein>
    <submittedName>
        <fullName evidence="1">Uncharacterized protein</fullName>
    </submittedName>
</protein>
<dbReference type="Proteomes" id="UP000070529">
    <property type="component" value="Unassembled WGS sequence"/>
</dbReference>
<dbReference type="AlphaFoldDB" id="A0A135I532"/>